<gene>
    <name evidence="4" type="ORF">EEN88_24345</name>
</gene>
<dbReference type="PANTHER" id="PTHR30160:SF1">
    <property type="entry name" value="LIPOPOLYSACCHARIDE 1,2-N-ACETYLGLUCOSAMINETRANSFERASE-RELATED"/>
    <property type="match status" value="1"/>
</dbReference>
<dbReference type="Pfam" id="PF21129">
    <property type="entry name" value="TibC_1st"/>
    <property type="match status" value="1"/>
</dbReference>
<accession>A0A3L2NWY8</accession>
<dbReference type="GO" id="GO:0008713">
    <property type="term" value="F:ADP-heptose-lipopolysaccharide heptosyltransferase activity"/>
    <property type="evidence" value="ECO:0007669"/>
    <property type="project" value="TreeGrafter"/>
</dbReference>
<dbReference type="GO" id="GO:0009244">
    <property type="term" value="P:lipopolysaccharide core region biosynthetic process"/>
    <property type="evidence" value="ECO:0007669"/>
    <property type="project" value="TreeGrafter"/>
</dbReference>
<dbReference type="NCBIfam" id="TIGR04414">
    <property type="entry name" value="hepto_Aah_TibC"/>
    <property type="match status" value="1"/>
</dbReference>
<organism evidence="4">
    <name type="scientific">Salmonella enterica</name>
    <name type="common">Salmonella choleraesuis</name>
    <dbReference type="NCBI Taxonomy" id="28901"/>
    <lineage>
        <taxon>Bacteria</taxon>
        <taxon>Pseudomonadati</taxon>
        <taxon>Pseudomonadota</taxon>
        <taxon>Gammaproteobacteria</taxon>
        <taxon>Enterobacterales</taxon>
        <taxon>Enterobacteriaceae</taxon>
        <taxon>Salmonella</taxon>
    </lineage>
</organism>
<dbReference type="SUPFAM" id="SSF53756">
    <property type="entry name" value="UDP-Glycosyltransferase/glycogen phosphorylase"/>
    <property type="match status" value="1"/>
</dbReference>
<dbReference type="InterPro" id="IPR030929">
    <property type="entry name" value="Aah/TibC-like"/>
</dbReference>
<reference evidence="4" key="1">
    <citation type="submission" date="2018-11" db="EMBL/GenBank/DDBJ databases">
        <authorList>
            <consortium name="PulseNet: The National Subtyping Network for Foodborne Disease Surveillance"/>
            <person name="Tarr C.L."/>
            <person name="Trees E."/>
            <person name="Katz L.S."/>
            <person name="Carleton-Romer H.A."/>
            <person name="Stroika S."/>
            <person name="Kucerova Z."/>
            <person name="Roache K.F."/>
            <person name="Sabol A.L."/>
            <person name="Besser J."/>
            <person name="Gerner-Smidt P."/>
        </authorList>
    </citation>
    <scope>NUCLEOTIDE SEQUENCE [LARGE SCALE GENOMIC DNA]</scope>
    <source>
        <strain evidence="4">PNUSAS059687</strain>
    </source>
</reference>
<dbReference type="AlphaFoldDB" id="A0A3L2NWY8"/>
<proteinExistence type="predicted"/>
<evidence type="ECO:0000256" key="2">
    <source>
        <dbReference type="ARBA" id="ARBA00022679"/>
    </source>
</evidence>
<dbReference type="InterPro" id="IPR049327">
    <property type="entry name" value="TibC/BAHTCr-like_N"/>
</dbReference>
<dbReference type="GO" id="GO:0005829">
    <property type="term" value="C:cytosol"/>
    <property type="evidence" value="ECO:0007669"/>
    <property type="project" value="TreeGrafter"/>
</dbReference>
<dbReference type="InterPro" id="IPR002201">
    <property type="entry name" value="Glyco_trans_9"/>
</dbReference>
<dbReference type="Proteomes" id="UP000839513">
    <property type="component" value="Unassembled WGS sequence"/>
</dbReference>
<sequence>MSFIQPPDKPCINSDNGVLYDFNDGARVLLPEGNWHVNIIEEDTGNILFSCDSGAGWVISTKKYYVKFRIQVSKKDDRTPFLDTVMALNGKPVVISFPTGTLGDIISWFPYAERFRKKHNCKLYCVMSKEMCVLLSDQYPEIKFLNPENYPEQSLQPYATYRIGLFFNGDTNNQPLDFRLVGFHRNAGYILGVDTREEPPKLNLTAKREIAEPYVCIAVQSTAQAKHWNNGTGWSEVVTHLKKLGYRVLCIDRSSHGGNGFIWNHIPWGVEDFTGDISLQERVDLLIHASFFVGLPSGLSWLAWACDIPVVLISGFSRPASEFYTPWRVFNPHGCNGCWDNTSFDFDHTDFLWCPVHKGTERQFECTRLITGKQVCGVINSLHMTITNNGKIE</sequence>
<dbReference type="Gene3D" id="3.40.50.2000">
    <property type="entry name" value="Glycogen Phosphorylase B"/>
    <property type="match status" value="1"/>
</dbReference>
<dbReference type="CDD" id="cd03789">
    <property type="entry name" value="GT9_LPS_heptosyltransferase"/>
    <property type="match status" value="1"/>
</dbReference>
<dbReference type="EMBL" id="RNUA01000238">
    <property type="protein sequence ID" value="MHT00788.1"/>
    <property type="molecule type" value="Genomic_DNA"/>
</dbReference>
<dbReference type="PANTHER" id="PTHR30160">
    <property type="entry name" value="TETRAACYLDISACCHARIDE 4'-KINASE-RELATED"/>
    <property type="match status" value="1"/>
</dbReference>
<evidence type="ECO:0000256" key="1">
    <source>
        <dbReference type="ARBA" id="ARBA00022676"/>
    </source>
</evidence>
<dbReference type="Pfam" id="PF01075">
    <property type="entry name" value="Glyco_transf_9"/>
    <property type="match status" value="1"/>
</dbReference>
<evidence type="ECO:0000313" key="4">
    <source>
        <dbReference type="EMBL" id="MHT00788.1"/>
    </source>
</evidence>
<name>A0A3L2NWY8_SALER</name>
<protein>
    <submittedName>
        <fullName evidence="4">Autotransporter strand-loop-strand O-heptosyltransferase</fullName>
    </submittedName>
</protein>
<comment type="caution">
    <text evidence="4">The sequence shown here is derived from an EMBL/GenBank/DDBJ whole genome shotgun (WGS) entry which is preliminary data.</text>
</comment>
<evidence type="ECO:0000259" key="3">
    <source>
        <dbReference type="Pfam" id="PF21129"/>
    </source>
</evidence>
<keyword evidence="2 4" id="KW-0808">Transferase</keyword>
<keyword evidence="1" id="KW-0328">Glycosyltransferase</keyword>
<feature type="domain" description="Autotransproter heptosyltransferase TibC/BAHTCr-like N-terminal" evidence="3">
    <location>
        <begin position="16"/>
        <end position="75"/>
    </location>
</feature>
<dbReference type="InterPro" id="IPR051199">
    <property type="entry name" value="LPS_LOS_Heptosyltrfase"/>
</dbReference>